<feature type="region of interest" description="Disordered" evidence="1">
    <location>
        <begin position="1"/>
        <end position="24"/>
    </location>
</feature>
<proteinExistence type="predicted"/>
<feature type="transmembrane region" description="Helical" evidence="2">
    <location>
        <begin position="235"/>
        <end position="255"/>
    </location>
</feature>
<sequence>MPLAAAETTDRSRSAESRTERRRTARPAARWSTVLTLYLTEVAFRLFLIRHRVVPRVHPDEDAYLVLARALAGGRATASPAGVVVPGGYSLLVAPALALAHDPATAYRLVLAVNALVAASVLPLGLLALRRTGVADLPALAVAGTASLLPPAVFYSQFALTDAILPALLLGWLLCLHSLLRDGPLRRRTAGGAGLGLLAGYAISVHDRGVVLAVVTAGVLLLALVRGWTPRAATLLAGAALGASATAAVLLARYLQDRFSDAPPSSVGSQALTGMLNTALLDRTCGRVLGQLWYLTVSTWGIGGIGFTACAALLMQRHIPLAERVVAAVILITPILVAGGAATALPEDHRLDDNVYARYLSLFAPALFLVGSAALHRLPRPSLLRHTAATVGLVGLCGSGVLVLAGHRLRTEQFLLWALPDSSFLAGDWHAFHLLRSTAAALAVLALSVGPVAAPGRRAVPYVTAALAVWAVTATCVITVRVSQPGLEPRWSVTGFPRAAGLRPDDLVALSSSLPRAVQCAQAFQIDRGRVWYVDFARQSAPSEANVAVLPTPRHGPPTASWPRAPRGWSVVRSDPANRLVVWRRDASRSPQASPAIRAMPAIPPAPGTTARPAGTAGAPGPPGLVLIRSDPVAPPSSIPPPFSELPFRTRAITRVVGEGRRPGTH</sequence>
<feature type="region of interest" description="Disordered" evidence="1">
    <location>
        <begin position="592"/>
        <end position="620"/>
    </location>
</feature>
<feature type="transmembrane region" description="Helical" evidence="2">
    <location>
        <begin position="163"/>
        <end position="180"/>
    </location>
</feature>
<keyword evidence="2" id="KW-0472">Membrane</keyword>
<name>A0ABP5QB93_9ACTN</name>
<dbReference type="Proteomes" id="UP001500305">
    <property type="component" value="Unassembled WGS sequence"/>
</dbReference>
<feature type="transmembrane region" description="Helical" evidence="2">
    <location>
        <begin position="459"/>
        <end position="480"/>
    </location>
</feature>
<feature type="transmembrane region" description="Helical" evidence="2">
    <location>
        <begin position="210"/>
        <end position="228"/>
    </location>
</feature>
<evidence type="ECO:0000313" key="3">
    <source>
        <dbReference type="EMBL" id="GAA2228471.1"/>
    </source>
</evidence>
<gene>
    <name evidence="3" type="ORF">GCM10010430_05240</name>
</gene>
<feature type="transmembrane region" description="Helical" evidence="2">
    <location>
        <begin position="356"/>
        <end position="375"/>
    </location>
</feature>
<feature type="transmembrane region" description="Helical" evidence="2">
    <location>
        <begin position="292"/>
        <end position="314"/>
    </location>
</feature>
<organism evidence="3 4">
    <name type="scientific">Kitasatospora cystarginea</name>
    <dbReference type="NCBI Taxonomy" id="58350"/>
    <lineage>
        <taxon>Bacteria</taxon>
        <taxon>Bacillati</taxon>
        <taxon>Actinomycetota</taxon>
        <taxon>Actinomycetes</taxon>
        <taxon>Kitasatosporales</taxon>
        <taxon>Streptomycetaceae</taxon>
        <taxon>Kitasatospora</taxon>
    </lineage>
</organism>
<feature type="compositionally biased region" description="Low complexity" evidence="1">
    <location>
        <begin position="608"/>
        <end position="619"/>
    </location>
</feature>
<dbReference type="EMBL" id="BAAATR010000002">
    <property type="protein sequence ID" value="GAA2228471.1"/>
    <property type="molecule type" value="Genomic_DNA"/>
</dbReference>
<feature type="transmembrane region" description="Helical" evidence="2">
    <location>
        <begin position="387"/>
        <end position="409"/>
    </location>
</feature>
<feature type="transmembrane region" description="Helical" evidence="2">
    <location>
        <begin position="429"/>
        <end position="447"/>
    </location>
</feature>
<feature type="transmembrane region" description="Helical" evidence="2">
    <location>
        <begin position="187"/>
        <end position="204"/>
    </location>
</feature>
<evidence type="ECO:0000256" key="2">
    <source>
        <dbReference type="SAM" id="Phobius"/>
    </source>
</evidence>
<feature type="transmembrane region" description="Helical" evidence="2">
    <location>
        <begin position="28"/>
        <end position="48"/>
    </location>
</feature>
<comment type="caution">
    <text evidence="3">The sequence shown here is derived from an EMBL/GenBank/DDBJ whole genome shotgun (WGS) entry which is preliminary data.</text>
</comment>
<keyword evidence="4" id="KW-1185">Reference proteome</keyword>
<keyword evidence="2" id="KW-0812">Transmembrane</keyword>
<keyword evidence="2" id="KW-1133">Transmembrane helix</keyword>
<dbReference type="RefSeq" id="WP_344634526.1">
    <property type="nucleotide sequence ID" value="NZ_BAAATR010000002.1"/>
</dbReference>
<feature type="transmembrane region" description="Helical" evidence="2">
    <location>
        <begin position="81"/>
        <end position="100"/>
    </location>
</feature>
<accession>A0ABP5QB93</accession>
<feature type="transmembrane region" description="Helical" evidence="2">
    <location>
        <begin position="106"/>
        <end position="127"/>
    </location>
</feature>
<evidence type="ECO:0000256" key="1">
    <source>
        <dbReference type="SAM" id="MobiDB-lite"/>
    </source>
</evidence>
<evidence type="ECO:0008006" key="5">
    <source>
        <dbReference type="Google" id="ProtNLM"/>
    </source>
</evidence>
<feature type="compositionally biased region" description="Pro residues" evidence="1">
    <location>
        <begin position="633"/>
        <end position="644"/>
    </location>
</feature>
<feature type="region of interest" description="Disordered" evidence="1">
    <location>
        <begin position="627"/>
        <end position="646"/>
    </location>
</feature>
<evidence type="ECO:0000313" key="4">
    <source>
        <dbReference type="Proteomes" id="UP001500305"/>
    </source>
</evidence>
<protein>
    <recommendedName>
        <fullName evidence="5">Glycosyltransferase RgtA/B/C/D-like domain-containing protein</fullName>
    </recommendedName>
</protein>
<feature type="transmembrane region" description="Helical" evidence="2">
    <location>
        <begin position="326"/>
        <end position="344"/>
    </location>
</feature>
<feature type="compositionally biased region" description="Basic and acidic residues" evidence="1">
    <location>
        <begin position="8"/>
        <end position="19"/>
    </location>
</feature>
<reference evidence="4" key="1">
    <citation type="journal article" date="2019" name="Int. J. Syst. Evol. Microbiol.">
        <title>The Global Catalogue of Microorganisms (GCM) 10K type strain sequencing project: providing services to taxonomists for standard genome sequencing and annotation.</title>
        <authorList>
            <consortium name="The Broad Institute Genomics Platform"/>
            <consortium name="The Broad Institute Genome Sequencing Center for Infectious Disease"/>
            <person name="Wu L."/>
            <person name="Ma J."/>
        </authorList>
    </citation>
    <scope>NUCLEOTIDE SEQUENCE [LARGE SCALE GENOMIC DNA]</scope>
    <source>
        <strain evidence="4">JCM 7356</strain>
    </source>
</reference>